<feature type="domain" description="Exonuclease" evidence="4">
    <location>
        <begin position="197"/>
        <end position="352"/>
    </location>
</feature>
<name>A0ABQ9UKQ4_SAGOE</name>
<comment type="caution">
    <text evidence="5">The sequence shown here is derived from an EMBL/GenBank/DDBJ whole genome shotgun (WGS) entry which is preliminary data.</text>
</comment>
<dbReference type="InterPro" id="IPR034922">
    <property type="entry name" value="REX1-like_exo"/>
</dbReference>
<organism evidence="5 6">
    <name type="scientific">Saguinus oedipus</name>
    <name type="common">Cotton-top tamarin</name>
    <name type="synonym">Oedipomidas oedipus</name>
    <dbReference type="NCBI Taxonomy" id="9490"/>
    <lineage>
        <taxon>Eukaryota</taxon>
        <taxon>Metazoa</taxon>
        <taxon>Chordata</taxon>
        <taxon>Craniata</taxon>
        <taxon>Vertebrata</taxon>
        <taxon>Euteleostomi</taxon>
        <taxon>Mammalia</taxon>
        <taxon>Eutheria</taxon>
        <taxon>Euarchontoglires</taxon>
        <taxon>Primates</taxon>
        <taxon>Haplorrhini</taxon>
        <taxon>Platyrrhini</taxon>
        <taxon>Cebidae</taxon>
        <taxon>Callitrichinae</taxon>
        <taxon>Saguinus</taxon>
    </lineage>
</organism>
<evidence type="ECO:0000259" key="4">
    <source>
        <dbReference type="SMART" id="SM00479"/>
    </source>
</evidence>
<reference evidence="5 6" key="1">
    <citation type="submission" date="2023-05" db="EMBL/GenBank/DDBJ databases">
        <title>B98-5 Cell Line De Novo Hybrid Assembly: An Optical Mapping Approach.</title>
        <authorList>
            <person name="Kananen K."/>
            <person name="Auerbach J.A."/>
            <person name="Kautto E."/>
            <person name="Blachly J.S."/>
        </authorList>
    </citation>
    <scope>NUCLEOTIDE SEQUENCE [LARGE SCALE GENOMIC DNA]</scope>
    <source>
        <strain evidence="5">B95-8</strain>
        <tissue evidence="5">Cell line</tissue>
    </source>
</reference>
<dbReference type="EMBL" id="JASSZA010000011">
    <property type="protein sequence ID" value="KAK2097654.1"/>
    <property type="molecule type" value="Genomic_DNA"/>
</dbReference>
<evidence type="ECO:0000313" key="5">
    <source>
        <dbReference type="EMBL" id="KAK2097654.1"/>
    </source>
</evidence>
<keyword evidence="1" id="KW-0540">Nuclease</keyword>
<dbReference type="SUPFAM" id="SSF53098">
    <property type="entry name" value="Ribonuclease H-like"/>
    <property type="match status" value="1"/>
</dbReference>
<keyword evidence="2" id="KW-0378">Hydrolase</keyword>
<evidence type="ECO:0000256" key="1">
    <source>
        <dbReference type="ARBA" id="ARBA00022722"/>
    </source>
</evidence>
<dbReference type="GO" id="GO:0004527">
    <property type="term" value="F:exonuclease activity"/>
    <property type="evidence" value="ECO:0007669"/>
    <property type="project" value="UniProtKB-KW"/>
</dbReference>
<dbReference type="PANTHER" id="PTHR12801:SF82">
    <property type="entry name" value="RNA EXONUCLEASE 5"/>
    <property type="match status" value="1"/>
</dbReference>
<keyword evidence="3 5" id="KW-0269">Exonuclease</keyword>
<keyword evidence="6" id="KW-1185">Reference proteome</keyword>
<dbReference type="InterPro" id="IPR012337">
    <property type="entry name" value="RNaseH-like_sf"/>
</dbReference>
<protein>
    <submittedName>
        <fullName evidence="5">RNA exonuclease 5</fullName>
    </submittedName>
</protein>
<evidence type="ECO:0000256" key="2">
    <source>
        <dbReference type="ARBA" id="ARBA00022801"/>
    </source>
</evidence>
<accession>A0ABQ9UKQ4</accession>
<dbReference type="InterPro" id="IPR013520">
    <property type="entry name" value="Ribonucl_H"/>
</dbReference>
<dbReference type="Pfam" id="PF00929">
    <property type="entry name" value="RNase_T"/>
    <property type="match status" value="1"/>
</dbReference>
<dbReference type="CDD" id="cd06145">
    <property type="entry name" value="REX1_like"/>
    <property type="match status" value="1"/>
</dbReference>
<evidence type="ECO:0000256" key="3">
    <source>
        <dbReference type="ARBA" id="ARBA00022839"/>
    </source>
</evidence>
<dbReference type="SMART" id="SM00479">
    <property type="entry name" value="EXOIII"/>
    <property type="match status" value="1"/>
</dbReference>
<dbReference type="Gene3D" id="3.30.420.10">
    <property type="entry name" value="Ribonuclease H-like superfamily/Ribonuclease H"/>
    <property type="match status" value="1"/>
</dbReference>
<sequence length="406" mass="45569">MEPEREGTKGHPRKVRKRRQALNKLVGAAEALKAGWDLEESQPKVKKAHLSTILFTDNCEVTHDELCELLKYAVLGKSNVPKPSSWCQLFHQNHLNNVVVFVLQGMSQLHFYRFYLEFGCLRKAFRHKFRLPPPSSDFLADIVGLQTKQTAGDLPKTMEGAFCGSPLWSLPSPNSKAAINLQNDPIIQKFGSKKADYILVFQCLTSKGSELTRVSLVSEGGCCVMDKLVKPENKILDHLSSFSGITEKILNPVTTKLKDVQRQLKALLPPDAVLVGHSLDLDLRALKMIHPYVIDTSLLYVREQGRRFKLKFLAKVILGKDIQCPDRLGHDATEDARTTLELARYFLKYGPKKIAELNLEALANCQELQAASQEPRNTAKVLQHPNTSPLSLLLFRAHNLSSPDED</sequence>
<dbReference type="Proteomes" id="UP001266305">
    <property type="component" value="Unassembled WGS sequence"/>
</dbReference>
<dbReference type="InterPro" id="IPR036397">
    <property type="entry name" value="RNaseH_sf"/>
</dbReference>
<dbReference type="PANTHER" id="PTHR12801">
    <property type="entry name" value="RNA EXONUCLEASE REXO1 / RECO3 FAMILY MEMBER-RELATED"/>
    <property type="match status" value="1"/>
</dbReference>
<proteinExistence type="predicted"/>
<dbReference type="InterPro" id="IPR047021">
    <property type="entry name" value="REXO1/3/4-like"/>
</dbReference>
<evidence type="ECO:0000313" key="6">
    <source>
        <dbReference type="Proteomes" id="UP001266305"/>
    </source>
</evidence>
<gene>
    <name evidence="5" type="primary">REXO5_1</name>
    <name evidence="5" type="ORF">P7K49_023105</name>
</gene>